<keyword evidence="3" id="KW-0611">Plant defense</keyword>
<comment type="subcellular location">
    <subcellularLocation>
        <location evidence="1">Cell membrane</location>
        <topology evidence="1">Single-pass membrane protein</topology>
    </subcellularLocation>
</comment>
<dbReference type="GO" id="GO:0034605">
    <property type="term" value="P:cellular response to heat"/>
    <property type="evidence" value="ECO:0007669"/>
    <property type="project" value="TreeGrafter"/>
</dbReference>
<dbReference type="InterPro" id="IPR002068">
    <property type="entry name" value="A-crystallin/Hsp20_dom"/>
</dbReference>
<dbReference type="PANTHER" id="PTHR43670:SF114">
    <property type="entry name" value="OS05G0592000 PROTEIN"/>
    <property type="match status" value="1"/>
</dbReference>
<evidence type="ECO:0000256" key="3">
    <source>
        <dbReference type="ARBA" id="ARBA00022821"/>
    </source>
</evidence>
<dbReference type="Proteomes" id="UP001293254">
    <property type="component" value="Unassembled WGS sequence"/>
</dbReference>
<keyword evidence="7" id="KW-0472">Membrane</keyword>
<feature type="domain" description="SHSP" evidence="8">
    <location>
        <begin position="8"/>
        <end position="115"/>
    </location>
</feature>
<feature type="transmembrane region" description="Helical" evidence="7">
    <location>
        <begin position="167"/>
        <end position="190"/>
    </location>
</feature>
<dbReference type="Gene3D" id="2.60.40.790">
    <property type="match status" value="1"/>
</dbReference>
<evidence type="ECO:0000313" key="9">
    <source>
        <dbReference type="EMBL" id="KAK4432654.1"/>
    </source>
</evidence>
<evidence type="ECO:0000256" key="2">
    <source>
        <dbReference type="ARBA" id="ARBA00022475"/>
    </source>
</evidence>
<evidence type="ECO:0000256" key="5">
    <source>
        <dbReference type="RuleBase" id="RU003616"/>
    </source>
</evidence>
<accession>A0AAE1YMC1</accession>
<evidence type="ECO:0000256" key="1">
    <source>
        <dbReference type="ARBA" id="ARBA00004162"/>
    </source>
</evidence>
<reference evidence="9" key="1">
    <citation type="submission" date="2020-06" db="EMBL/GenBank/DDBJ databases">
        <authorList>
            <person name="Li T."/>
            <person name="Hu X."/>
            <person name="Zhang T."/>
            <person name="Song X."/>
            <person name="Zhang H."/>
            <person name="Dai N."/>
            <person name="Sheng W."/>
            <person name="Hou X."/>
            <person name="Wei L."/>
        </authorList>
    </citation>
    <scope>NUCLEOTIDE SEQUENCE</scope>
    <source>
        <strain evidence="9">3651</strain>
        <tissue evidence="9">Leaf</tissue>
    </source>
</reference>
<dbReference type="PANTHER" id="PTHR43670">
    <property type="entry name" value="HEAT SHOCK PROTEIN 26"/>
    <property type="match status" value="1"/>
</dbReference>
<dbReference type="Pfam" id="PF00011">
    <property type="entry name" value="HSP20"/>
    <property type="match status" value="1"/>
</dbReference>
<dbReference type="CDD" id="cd06464">
    <property type="entry name" value="ACD_sHsps-like"/>
    <property type="match status" value="1"/>
</dbReference>
<dbReference type="AlphaFoldDB" id="A0AAE1YMC1"/>
<evidence type="ECO:0000313" key="10">
    <source>
        <dbReference type="Proteomes" id="UP001293254"/>
    </source>
</evidence>
<comment type="similarity">
    <text evidence="4 5">Belongs to the small heat shock protein (HSP20) family.</text>
</comment>
<dbReference type="GO" id="GO:0006952">
    <property type="term" value="P:defense response"/>
    <property type="evidence" value="ECO:0007669"/>
    <property type="project" value="UniProtKB-KW"/>
</dbReference>
<dbReference type="EMBL" id="JACGWO010000003">
    <property type="protein sequence ID" value="KAK4432654.1"/>
    <property type="molecule type" value="Genomic_DNA"/>
</dbReference>
<name>A0AAE1YMC1_9LAMI</name>
<dbReference type="GO" id="GO:0005886">
    <property type="term" value="C:plasma membrane"/>
    <property type="evidence" value="ECO:0007669"/>
    <property type="project" value="UniProtKB-SubCell"/>
</dbReference>
<keyword evidence="10" id="KW-1185">Reference proteome</keyword>
<evidence type="ECO:0000256" key="6">
    <source>
        <dbReference type="SAM" id="MobiDB-lite"/>
    </source>
</evidence>
<protein>
    <recommendedName>
        <fullName evidence="8">SHSP domain-containing protein</fullName>
    </recommendedName>
</protein>
<reference evidence="9" key="2">
    <citation type="journal article" date="2024" name="Plant">
        <title>Genomic evolution and insights into agronomic trait innovations of Sesamum species.</title>
        <authorList>
            <person name="Miao H."/>
            <person name="Wang L."/>
            <person name="Qu L."/>
            <person name="Liu H."/>
            <person name="Sun Y."/>
            <person name="Le M."/>
            <person name="Wang Q."/>
            <person name="Wei S."/>
            <person name="Zheng Y."/>
            <person name="Lin W."/>
            <person name="Duan Y."/>
            <person name="Cao H."/>
            <person name="Xiong S."/>
            <person name="Wang X."/>
            <person name="Wei L."/>
            <person name="Li C."/>
            <person name="Ma Q."/>
            <person name="Ju M."/>
            <person name="Zhao R."/>
            <person name="Li G."/>
            <person name="Mu C."/>
            <person name="Tian Q."/>
            <person name="Mei H."/>
            <person name="Zhang T."/>
            <person name="Gao T."/>
            <person name="Zhang H."/>
        </authorList>
    </citation>
    <scope>NUCLEOTIDE SEQUENCE</scope>
    <source>
        <strain evidence="9">3651</strain>
    </source>
</reference>
<dbReference type="SUPFAM" id="SSF49764">
    <property type="entry name" value="HSP20-like chaperones"/>
    <property type="match status" value="1"/>
</dbReference>
<dbReference type="InterPro" id="IPR008978">
    <property type="entry name" value="HSP20-like_chaperone"/>
</dbReference>
<feature type="compositionally biased region" description="Basic and acidic residues" evidence="6">
    <location>
        <begin position="114"/>
        <end position="141"/>
    </location>
</feature>
<evidence type="ECO:0000259" key="8">
    <source>
        <dbReference type="PROSITE" id="PS01031"/>
    </source>
</evidence>
<feature type="region of interest" description="Disordered" evidence="6">
    <location>
        <begin position="106"/>
        <end position="158"/>
    </location>
</feature>
<dbReference type="PROSITE" id="PS01031">
    <property type="entry name" value="SHSP"/>
    <property type="match status" value="1"/>
</dbReference>
<keyword evidence="7" id="KW-0812">Transmembrane</keyword>
<evidence type="ECO:0000256" key="4">
    <source>
        <dbReference type="PROSITE-ProRule" id="PRU00285"/>
    </source>
</evidence>
<gene>
    <name evidence="9" type="ORF">Salat_1027600</name>
</gene>
<organism evidence="9 10">
    <name type="scientific">Sesamum alatum</name>
    <dbReference type="NCBI Taxonomy" id="300844"/>
    <lineage>
        <taxon>Eukaryota</taxon>
        <taxon>Viridiplantae</taxon>
        <taxon>Streptophyta</taxon>
        <taxon>Embryophyta</taxon>
        <taxon>Tracheophyta</taxon>
        <taxon>Spermatophyta</taxon>
        <taxon>Magnoliopsida</taxon>
        <taxon>eudicotyledons</taxon>
        <taxon>Gunneridae</taxon>
        <taxon>Pentapetalae</taxon>
        <taxon>asterids</taxon>
        <taxon>lamiids</taxon>
        <taxon>Lamiales</taxon>
        <taxon>Pedaliaceae</taxon>
        <taxon>Sesamum</taxon>
    </lineage>
</organism>
<keyword evidence="2" id="KW-1003">Cell membrane</keyword>
<comment type="caution">
    <text evidence="9">The sequence shown here is derived from an EMBL/GenBank/DDBJ whole genome shotgun (WGS) entry which is preliminary data.</text>
</comment>
<keyword evidence="7" id="KW-1133">Transmembrane helix</keyword>
<sequence>MEGKANDAAAYEEFEPFCKWQRKEDHDLLEIHLQEFKREQLKVQISNYGILKISGERTTSSDASKKTRFYKEAAVPSSKYDTPAIRARFVNGCLYITLPKWKSSAPDVNANMTPKREETPKRPAAELTAKDQPKASPDPKEQAVSSSGGSEFEFQGRKREPELGRRVAKVAVSLAATAAAVAVFVAYVVYMCKATVGEVYDD</sequence>
<proteinExistence type="inferred from homology"/>
<evidence type="ECO:0000256" key="7">
    <source>
        <dbReference type="SAM" id="Phobius"/>
    </source>
</evidence>